<feature type="domain" description="Nal1 N-terminal" evidence="1">
    <location>
        <begin position="33"/>
        <end position="83"/>
    </location>
</feature>
<evidence type="ECO:0000259" key="1">
    <source>
        <dbReference type="Pfam" id="PF25608"/>
    </source>
</evidence>
<reference evidence="2 3" key="1">
    <citation type="submission" date="2009-10" db="EMBL/GenBank/DDBJ databases">
        <authorList>
            <person name="Shrivastava S."/>
            <person name="Brinkac L.B."/>
            <person name="Brown J.L."/>
            <person name="Bruce D.B."/>
            <person name="Detter C."/>
            <person name="Green L.D."/>
            <person name="Munk C.A."/>
            <person name="Rogers Y.C."/>
            <person name="Tapia R."/>
            <person name="Saunders E.S."/>
            <person name="Sims D.R."/>
            <person name="Smith L.A."/>
            <person name="Smith T.J."/>
            <person name="Sutton G."/>
            <person name="Brettin T."/>
        </authorList>
    </citation>
    <scope>NUCLEOTIDE SEQUENCE [LARGE SCALE GENOMIC DNA]</scope>
    <source>
        <strain evidence="3">D str. 1873</strain>
    </source>
</reference>
<dbReference type="Pfam" id="PF25608">
    <property type="entry name" value="NAL1_N"/>
    <property type="match status" value="1"/>
</dbReference>
<proteinExistence type="predicted"/>
<evidence type="ECO:0000313" key="3">
    <source>
        <dbReference type="Proteomes" id="UP000006160"/>
    </source>
</evidence>
<dbReference type="InterPro" id="IPR009003">
    <property type="entry name" value="Peptidase_S1_PA"/>
</dbReference>
<organism evidence="2 3">
    <name type="scientific">Clostridium botulinum D str. 1873</name>
    <dbReference type="NCBI Taxonomy" id="592027"/>
    <lineage>
        <taxon>Bacteria</taxon>
        <taxon>Bacillati</taxon>
        <taxon>Bacillota</taxon>
        <taxon>Clostridia</taxon>
        <taxon>Eubacteriales</taxon>
        <taxon>Clostridiaceae</taxon>
        <taxon>Clostridium</taxon>
    </lineage>
</organism>
<dbReference type="SUPFAM" id="SSF50494">
    <property type="entry name" value="Trypsin-like serine proteases"/>
    <property type="match status" value="1"/>
</dbReference>
<dbReference type="Gene3D" id="2.40.10.10">
    <property type="entry name" value="Trypsin-like serine proteases"/>
    <property type="match status" value="1"/>
</dbReference>
<sequence>MNKCIVNNVCNNLSLDYKISRICLCDYGYFLSKYNVTGIALGYKEVNGINTNMKCITVFVEEKLPLNELKPFDQIPKYYKGICTDVFESGAFYVQSLNKKIRPTLGGYSISNEEFSRTGTLGCLVTDGKYKYILGNNHILASSNKAKIGSSILQPSKGDGGVLGVSTVATLSKFIPLDFQGKNNFVDSAIAKVTSPNIALPNIALVGPLKGVKDASLSQPVMKVGRTSELTKGRISQMHAVMLLKASSTMKYIMIDQIITDRMSDEGDSGSILLDSNNFALGQLVGASSNKSIFTPIKTVLSALNVSLITG</sequence>
<gene>
    <name evidence="2" type="ORF">CLG_B1868</name>
</gene>
<dbReference type="AlphaFoldDB" id="A0A9P2LL99"/>
<dbReference type="Proteomes" id="UP000006160">
    <property type="component" value="Unassembled WGS sequence"/>
</dbReference>
<dbReference type="InterPro" id="IPR043504">
    <property type="entry name" value="Peptidase_S1_PA_chymotrypsin"/>
</dbReference>
<accession>A0A9P2LL99</accession>
<evidence type="ECO:0000313" key="2">
    <source>
        <dbReference type="EMBL" id="EES91343.1"/>
    </source>
</evidence>
<comment type="caution">
    <text evidence="2">The sequence shown here is derived from an EMBL/GenBank/DDBJ whole genome shotgun (WGS) entry which is preliminary data.</text>
</comment>
<dbReference type="EMBL" id="ACSJ01000007">
    <property type="protein sequence ID" value="EES91343.1"/>
    <property type="molecule type" value="Genomic_DNA"/>
</dbReference>
<name>A0A9P2LL99_CLOBO</name>
<dbReference type="InterPro" id="IPR057905">
    <property type="entry name" value="Nal1_N"/>
</dbReference>
<dbReference type="RefSeq" id="WP_003376087.1">
    <property type="nucleotide sequence ID" value="NZ_ACSJ01000007.1"/>
</dbReference>
<protein>
    <recommendedName>
        <fullName evidence="1">Nal1 N-terminal domain-containing protein</fullName>
    </recommendedName>
</protein>